<keyword evidence="4 5" id="KW-0472">Membrane</keyword>
<keyword evidence="2 5" id="KW-0812">Transmembrane</keyword>
<evidence type="ECO:0000313" key="8">
    <source>
        <dbReference type="Proteomes" id="UP000001227"/>
    </source>
</evidence>
<dbReference type="eggNOG" id="COG2911">
    <property type="taxonomic scope" value="Bacteria"/>
</dbReference>
<dbReference type="InterPro" id="IPR007452">
    <property type="entry name" value="TamB_C"/>
</dbReference>
<feature type="domain" description="Translocation and assembly module TamB C-terminal" evidence="6">
    <location>
        <begin position="1034"/>
        <end position="1442"/>
    </location>
</feature>
<feature type="transmembrane region" description="Helical" evidence="5">
    <location>
        <begin position="21"/>
        <end position="39"/>
    </location>
</feature>
<keyword evidence="8" id="KW-1185">Reference proteome</keyword>
<organism evidence="7 8">
    <name type="scientific">Amoebophilus asiaticus (strain 5a2)</name>
    <dbReference type="NCBI Taxonomy" id="452471"/>
    <lineage>
        <taxon>Bacteria</taxon>
        <taxon>Pseudomonadati</taxon>
        <taxon>Bacteroidota</taxon>
        <taxon>Cytophagia</taxon>
        <taxon>Cytophagales</taxon>
        <taxon>Amoebophilaceae</taxon>
        <taxon>Candidatus Amoebophilus</taxon>
    </lineage>
</organism>
<evidence type="ECO:0000256" key="3">
    <source>
        <dbReference type="ARBA" id="ARBA00022989"/>
    </source>
</evidence>
<protein>
    <recommendedName>
        <fullName evidence="6">Translocation and assembly module TamB C-terminal domain-containing protein</fullName>
    </recommendedName>
</protein>
<dbReference type="STRING" id="452471.Aasi_0160"/>
<dbReference type="OrthoDB" id="9811276at2"/>
<evidence type="ECO:0000256" key="2">
    <source>
        <dbReference type="ARBA" id="ARBA00022692"/>
    </source>
</evidence>
<evidence type="ECO:0000256" key="5">
    <source>
        <dbReference type="SAM" id="Phobius"/>
    </source>
</evidence>
<name>B3EUI6_AMOA5</name>
<proteinExistence type="predicted"/>
<dbReference type="GO" id="GO:0009306">
    <property type="term" value="P:protein secretion"/>
    <property type="evidence" value="ECO:0007669"/>
    <property type="project" value="InterPro"/>
</dbReference>
<dbReference type="GO" id="GO:0005886">
    <property type="term" value="C:plasma membrane"/>
    <property type="evidence" value="ECO:0007669"/>
    <property type="project" value="InterPro"/>
</dbReference>
<sequence length="1493" mass="169680">MCTTDQKPKIKKNFIATFLKWLAFFVLSIIISFVLFINIPQVQNTLFKRVLNKLNAQTHFHIQHQHFSLKWFHKVLLTDFLVKDPNNQLLCAIKYLKLRINPLRLLRGEGIVIDYLEVGSGDLRLVKAKGETEFNIQTLLSRLETPGSTNSVSLPIDIQGFNVKKTVLRDFSMLMDDQAVQPTLTGFDAYHFKIEGVTAEVSQLGYYGNTLVGELQRLSGYDPIQNLRLHQLYTQFKVTPYGTLFNQLIINTDDSYLKGNLSFSYENITELSQILKQGYIDVELEELKLASKELAHFIPYFKGHNIDYTLKGSVVGKVDDFYLKDFYLEFGENKSYLCGNMKLEGLPDFENMCFDLNLEKGCLYTFDLLPHIAQEHHHMLQRIQLCNVQSNISGTLHQFKTKGNFITNIGRITTDMEVVVDKASHELACKGDINTQSLNIGKLLGIDELQELTMRAYINGQAINSDATNLYLRTHIEQLGFQGYKYEHIRANGRLGKFFFKGNISIDDPNLVAYFDTKFDWKTPQKELLVKGFLNDVALDKLKFTNKHTHFSSEINVVVQGDSWDNFTTDATFNRIQLEIEDKPLHVEQLHFLNGKKNGHSTLSLYSDLLDVQAEGAVKYTSLVQDLKEFIYAYQQRLLTSKVYVPSYTEKPYNFKYHLYLKDINPILQVVVPHIYVAPNTSFQGFFSQQEEVKFEFHMHEVDSLAFGDNQLQRSEWHITALQNKDGALVAATNKFKSDKHQWKDYTSTESFVLDINWVNDQFSFKNSIGQENSNLQVNLAGTAVLHNEGVHIRLDNTAMRIAGKQWELHPASTVSIHQSYIKFHNILLSNEAQQISIEGKYSSINPEKLIINLTNLDLNNFTPFVDRKMNGNIHGTLIIMGTAESPRVSSNINIHGITIGDLIVGDLCTKATWDNDNKGINVACQLNQVEKPIIHVTGTYNDKAQGLDLVAEFSHAQLALVEPFVTKVLGELKGEVEGKFYIKGPLKAPSLDGKATVRDMSLKFNYLNTLYKGYGEVSCSGNNIKVEKLILTDDQDGQADIRGEICHNYFKDFSLNLMGDVSRLIVLNAKYEDNEYFYGKGIVSGNVAFTGMVDNIMITANAVTQKGSNLVIPIQKYNKKVGQESYIRFVDLKTCKKNTVEALPSVRIKGLSLDMNLEITPDVWAEIILNRKDGDTIQSKGKGLLAIKSDLEGNLNITGNYELVEGTYNFSVYKVVKRKFKILEGSTITWIDKPYDGMLHVRASYSQRATLTPLLEKNEQGTKDKKKYPVNVLLTLEGTLSDPDIRFNVEFPKPPDNPDLQEAIHTFKEKAASDRNYLEKQVFSLVMLRTFFSTNMGNLGNDTIKRSVGEIFSQQLSSIIAEQLDENLEIDTDIVLEELNQEKTTSLPVKLSYNLLAGRLIISRESKINFDTGKEMDFANMVGDWSMEYGLTSDNRFRVKLHISPSGSETDTGMSNISKSVFGGLSFVYIKSFNRWRELFWHSQRNKAIVHN</sequence>
<dbReference type="KEGG" id="aas:Aasi_0160"/>
<dbReference type="RefSeq" id="WP_012472371.1">
    <property type="nucleotide sequence ID" value="NC_010830.1"/>
</dbReference>
<dbReference type="PANTHER" id="PTHR36985:SF1">
    <property type="entry name" value="TRANSLOCATION AND ASSEMBLY MODULE SUBUNIT TAMB"/>
    <property type="match status" value="1"/>
</dbReference>
<dbReference type="Pfam" id="PF04357">
    <property type="entry name" value="TamB"/>
    <property type="match status" value="1"/>
</dbReference>
<keyword evidence="3 5" id="KW-1133">Transmembrane helix</keyword>
<evidence type="ECO:0000313" key="7">
    <source>
        <dbReference type="EMBL" id="ACE05605.1"/>
    </source>
</evidence>
<dbReference type="EMBL" id="CP001102">
    <property type="protein sequence ID" value="ACE05605.1"/>
    <property type="molecule type" value="Genomic_DNA"/>
</dbReference>
<reference evidence="7 8" key="1">
    <citation type="journal article" date="2010" name="J. Bacteriol.">
        <title>The genome of the amoeba symbiont 'Candidatus Amoebophilus asiaticus' reveals common mechanisms for host cell interaction among amoeba-associated bacteria.</title>
        <authorList>
            <person name="Schmitz-Esser S."/>
            <person name="Tischler P."/>
            <person name="Arnold R."/>
            <person name="Montanaro J."/>
            <person name="Wagner M."/>
            <person name="Rattei T."/>
            <person name="Horn M."/>
        </authorList>
    </citation>
    <scope>NUCLEOTIDE SEQUENCE [LARGE SCALE GENOMIC DNA]</scope>
    <source>
        <strain evidence="7 8">5a2</strain>
    </source>
</reference>
<evidence type="ECO:0000259" key="6">
    <source>
        <dbReference type="Pfam" id="PF04357"/>
    </source>
</evidence>
<comment type="subcellular location">
    <subcellularLocation>
        <location evidence="1">Membrane</location>
        <topology evidence="1">Single-pass membrane protein</topology>
    </subcellularLocation>
</comment>
<evidence type="ECO:0000256" key="1">
    <source>
        <dbReference type="ARBA" id="ARBA00004167"/>
    </source>
</evidence>
<dbReference type="Proteomes" id="UP000001227">
    <property type="component" value="Chromosome"/>
</dbReference>
<gene>
    <name evidence="7" type="ordered locus">Aasi_0160</name>
</gene>
<evidence type="ECO:0000256" key="4">
    <source>
        <dbReference type="ARBA" id="ARBA00023136"/>
    </source>
</evidence>
<dbReference type="HOGENOM" id="CLU_002997_1_1_10"/>
<dbReference type="PANTHER" id="PTHR36985">
    <property type="entry name" value="TRANSLOCATION AND ASSEMBLY MODULE SUBUNIT TAMB"/>
    <property type="match status" value="1"/>
</dbReference>
<accession>B3EUI6</accession>